<dbReference type="EMBL" id="ACJN02000001">
    <property type="protein sequence ID" value="EFI35516.1"/>
    <property type="molecule type" value="Genomic_DNA"/>
</dbReference>
<evidence type="ECO:0000259" key="5">
    <source>
        <dbReference type="PROSITE" id="PS51186"/>
    </source>
</evidence>
<keyword evidence="7" id="KW-1185">Reference proteome</keyword>
<keyword evidence="2" id="KW-0963">Cytoplasm</keyword>
<dbReference type="NCBIfam" id="TIGR01575">
    <property type="entry name" value="rimI"/>
    <property type="match status" value="1"/>
</dbReference>
<evidence type="ECO:0000313" key="7">
    <source>
        <dbReference type="Proteomes" id="UP000005496"/>
    </source>
</evidence>
<evidence type="ECO:0000256" key="3">
    <source>
        <dbReference type="ARBA" id="ARBA00022679"/>
    </source>
</evidence>
<dbReference type="SUPFAM" id="SSF55729">
    <property type="entry name" value="Acyl-CoA N-acyltransferases (Nat)"/>
    <property type="match status" value="1"/>
</dbReference>
<dbReference type="InterPro" id="IPR000182">
    <property type="entry name" value="GNAT_dom"/>
</dbReference>
<evidence type="ECO:0000256" key="4">
    <source>
        <dbReference type="ARBA" id="ARBA00023315"/>
    </source>
</evidence>
<evidence type="ECO:0000313" key="6">
    <source>
        <dbReference type="EMBL" id="EFI35516.1"/>
    </source>
</evidence>
<dbReference type="PANTHER" id="PTHR43420:SF44">
    <property type="entry name" value="ACETYLTRANSFERASE YPEA"/>
    <property type="match status" value="1"/>
</dbReference>
<dbReference type="PANTHER" id="PTHR43420">
    <property type="entry name" value="ACETYLTRANSFERASE"/>
    <property type="match status" value="1"/>
</dbReference>
<protein>
    <submittedName>
        <fullName evidence="6">Ribosomal-protein-alanine acetyltransferase</fullName>
    </submittedName>
</protein>
<dbReference type="InterPro" id="IPR006464">
    <property type="entry name" value="AcTrfase_RimI/Ard1"/>
</dbReference>
<name>D6SLF5_9BACT</name>
<dbReference type="RefSeq" id="WP_008868648.1">
    <property type="nucleotide sequence ID" value="NZ_ACJN02000001.1"/>
</dbReference>
<dbReference type="InterPro" id="IPR050680">
    <property type="entry name" value="YpeA/RimI_acetyltransf"/>
</dbReference>
<comment type="caution">
    <text evidence="6">The sequence shown here is derived from an EMBL/GenBank/DDBJ whole genome shotgun (WGS) entry which is preliminary data.</text>
</comment>
<keyword evidence="3" id="KW-0808">Transferase</keyword>
<dbReference type="GO" id="GO:0008080">
    <property type="term" value="F:N-acetyltransferase activity"/>
    <property type="evidence" value="ECO:0007669"/>
    <property type="project" value="InterPro"/>
</dbReference>
<sequence>MVELVEQELCIVFLNQSHIRQLLKLEAQCFTLPWDETQFSRLMTGEHFKVLGMMECGELRGYLSFLHVRDQAEIMNLAVHPGKRQKGLGKKLMKALLGYCRIHGVQWISLEVRMSNVPAISLYQGFGFKEVGRREKYYTDTGEDALVLQLELADALKLPFSQKI</sequence>
<evidence type="ECO:0000256" key="2">
    <source>
        <dbReference type="ARBA" id="ARBA00022490"/>
    </source>
</evidence>
<dbReference type="Pfam" id="PF00583">
    <property type="entry name" value="Acetyltransf_1"/>
    <property type="match status" value="1"/>
</dbReference>
<accession>D6SLF5</accession>
<proteinExistence type="inferred from homology"/>
<feature type="domain" description="N-acetyltransferase" evidence="5">
    <location>
        <begin position="9"/>
        <end position="153"/>
    </location>
</feature>
<dbReference type="PROSITE" id="PS51186">
    <property type="entry name" value="GNAT"/>
    <property type="match status" value="1"/>
</dbReference>
<dbReference type="Gene3D" id="3.40.630.30">
    <property type="match status" value="1"/>
</dbReference>
<comment type="similarity">
    <text evidence="1">Belongs to the acetyltransferase family. RimI subfamily.</text>
</comment>
<keyword evidence="4" id="KW-0012">Acyltransferase</keyword>
<gene>
    <name evidence="6" type="ORF">Dthio_PD2940</name>
</gene>
<organism evidence="6 7">
    <name type="scientific">Desulfonatronospira thiodismutans ASO3-1</name>
    <dbReference type="NCBI Taxonomy" id="555779"/>
    <lineage>
        <taxon>Bacteria</taxon>
        <taxon>Pseudomonadati</taxon>
        <taxon>Thermodesulfobacteriota</taxon>
        <taxon>Desulfovibrionia</taxon>
        <taxon>Desulfovibrionales</taxon>
        <taxon>Desulfonatronovibrionaceae</taxon>
        <taxon>Desulfonatronospira</taxon>
    </lineage>
</organism>
<reference evidence="6" key="1">
    <citation type="submission" date="2010-05" db="EMBL/GenBank/DDBJ databases">
        <title>The draft genome of Desulfonatronospira thiodismutans ASO3-1.</title>
        <authorList>
            <consortium name="US DOE Joint Genome Institute (JGI-PGF)"/>
            <person name="Lucas S."/>
            <person name="Copeland A."/>
            <person name="Lapidus A."/>
            <person name="Cheng J.-F."/>
            <person name="Bruce D."/>
            <person name="Goodwin L."/>
            <person name="Pitluck S."/>
            <person name="Chertkov O."/>
            <person name="Brettin T."/>
            <person name="Detter J.C."/>
            <person name="Han C."/>
            <person name="Land M.L."/>
            <person name="Hauser L."/>
            <person name="Kyrpides N."/>
            <person name="Mikhailova N."/>
            <person name="Muyzer G."/>
            <person name="Woyke T."/>
        </authorList>
    </citation>
    <scope>NUCLEOTIDE SEQUENCE [LARGE SCALE GENOMIC DNA]</scope>
    <source>
        <strain evidence="6">ASO3-1</strain>
    </source>
</reference>
<dbReference type="InterPro" id="IPR016181">
    <property type="entry name" value="Acyl_CoA_acyltransferase"/>
</dbReference>
<dbReference type="CDD" id="cd04301">
    <property type="entry name" value="NAT_SF"/>
    <property type="match status" value="1"/>
</dbReference>
<evidence type="ECO:0000256" key="1">
    <source>
        <dbReference type="ARBA" id="ARBA00005395"/>
    </source>
</evidence>
<dbReference type="eggNOG" id="COG0456">
    <property type="taxonomic scope" value="Bacteria"/>
</dbReference>
<dbReference type="Proteomes" id="UP000005496">
    <property type="component" value="Unassembled WGS sequence"/>
</dbReference>
<dbReference type="AlphaFoldDB" id="D6SLF5"/>